<evidence type="ECO:0000259" key="1">
    <source>
        <dbReference type="PROSITE" id="PS50943"/>
    </source>
</evidence>
<dbReference type="Proteomes" id="UP000291832">
    <property type="component" value="Unassembled WGS sequence"/>
</dbReference>
<dbReference type="RefSeq" id="WP_157992993.1">
    <property type="nucleotide sequence ID" value="NZ_QYAG01000001.1"/>
</dbReference>
<dbReference type="SUPFAM" id="SSF47413">
    <property type="entry name" value="lambda repressor-like DNA-binding domains"/>
    <property type="match status" value="1"/>
</dbReference>
<dbReference type="CDD" id="cd00093">
    <property type="entry name" value="HTH_XRE"/>
    <property type="match status" value="1"/>
</dbReference>
<accession>A0A4Q7U1Q4</accession>
<keyword evidence="2" id="KW-0238">DNA-binding</keyword>
<dbReference type="GO" id="GO:0003677">
    <property type="term" value="F:DNA binding"/>
    <property type="evidence" value="ECO:0007669"/>
    <property type="project" value="UniProtKB-KW"/>
</dbReference>
<gene>
    <name evidence="2" type="ORF">EV139_0914</name>
</gene>
<dbReference type="SMART" id="SM00530">
    <property type="entry name" value="HTH_XRE"/>
    <property type="match status" value="1"/>
</dbReference>
<evidence type="ECO:0000313" key="3">
    <source>
        <dbReference type="Proteomes" id="UP000291832"/>
    </source>
</evidence>
<dbReference type="OrthoDB" id="7428772at2"/>
<keyword evidence="3" id="KW-1185">Reference proteome</keyword>
<comment type="caution">
    <text evidence="2">The sequence shown here is derived from an EMBL/GenBank/DDBJ whole genome shotgun (WGS) entry which is preliminary data.</text>
</comment>
<organism evidence="2 3">
    <name type="scientific">Leucobacter luti</name>
    <dbReference type="NCBI Taxonomy" id="340320"/>
    <lineage>
        <taxon>Bacteria</taxon>
        <taxon>Bacillati</taxon>
        <taxon>Actinomycetota</taxon>
        <taxon>Actinomycetes</taxon>
        <taxon>Micrococcales</taxon>
        <taxon>Microbacteriaceae</taxon>
        <taxon>Leucobacter</taxon>
    </lineage>
</organism>
<sequence length="164" mass="17263">MSTKDFNNLTSQQRADLAAQVKEVRLRAGLTQQQLADEAGVTRQSIGNIEGGDTTPQAKTLLPVLKALGIAPSPAEFTPETSRWLAIVGGIMDSLPIERRAHAGQAAVTAVTNELVTASSNVIVGGFGQTAHISDEVAIPENVEEVWGIAGDIKGDDPIDHSQN</sequence>
<dbReference type="InterPro" id="IPR010982">
    <property type="entry name" value="Lambda_DNA-bd_dom_sf"/>
</dbReference>
<protein>
    <submittedName>
        <fullName evidence="2">DNA-binding XRE family transcriptional regulator</fullName>
    </submittedName>
</protein>
<dbReference type="AlphaFoldDB" id="A0A4Q7U1Q4"/>
<proteinExistence type="predicted"/>
<dbReference type="InterPro" id="IPR001387">
    <property type="entry name" value="Cro/C1-type_HTH"/>
</dbReference>
<reference evidence="2 3" key="1">
    <citation type="journal article" date="2015" name="Stand. Genomic Sci.">
        <title>Genomic Encyclopedia of Bacterial and Archaeal Type Strains, Phase III: the genomes of soil and plant-associated and newly described type strains.</title>
        <authorList>
            <person name="Whitman W.B."/>
            <person name="Woyke T."/>
            <person name="Klenk H.P."/>
            <person name="Zhou Y."/>
            <person name="Lilburn T.G."/>
            <person name="Beck B.J."/>
            <person name="De Vos P."/>
            <person name="Vandamme P."/>
            <person name="Eisen J.A."/>
            <person name="Garrity G."/>
            <person name="Hugenholtz P."/>
            <person name="Kyrpides N.C."/>
        </authorList>
    </citation>
    <scope>NUCLEOTIDE SEQUENCE [LARGE SCALE GENOMIC DNA]</scope>
    <source>
        <strain evidence="2 3">RF6</strain>
    </source>
</reference>
<dbReference type="PROSITE" id="PS50943">
    <property type="entry name" value="HTH_CROC1"/>
    <property type="match status" value="1"/>
</dbReference>
<dbReference type="Gene3D" id="1.10.260.40">
    <property type="entry name" value="lambda repressor-like DNA-binding domains"/>
    <property type="match status" value="1"/>
</dbReference>
<name>A0A4Q7U1Q4_9MICO</name>
<feature type="domain" description="HTH cro/C1-type" evidence="1">
    <location>
        <begin position="21"/>
        <end position="77"/>
    </location>
</feature>
<dbReference type="EMBL" id="SHKI01000003">
    <property type="protein sequence ID" value="RZT66787.1"/>
    <property type="molecule type" value="Genomic_DNA"/>
</dbReference>
<evidence type="ECO:0000313" key="2">
    <source>
        <dbReference type="EMBL" id="RZT66787.1"/>
    </source>
</evidence>
<dbReference type="Pfam" id="PF01381">
    <property type="entry name" value="HTH_3"/>
    <property type="match status" value="1"/>
</dbReference>